<dbReference type="Proteomes" id="UP000236291">
    <property type="component" value="Unassembled WGS sequence"/>
</dbReference>
<dbReference type="PANTHER" id="PTHR35317">
    <property type="entry name" value="OS04G0629600 PROTEIN"/>
    <property type="match status" value="1"/>
</dbReference>
<proteinExistence type="predicted"/>
<reference evidence="1 2" key="1">
    <citation type="journal article" date="2014" name="Am. J. Bot.">
        <title>Genome assembly and annotation for red clover (Trifolium pratense; Fabaceae).</title>
        <authorList>
            <person name="Istvanek J."/>
            <person name="Jaros M."/>
            <person name="Krenek A."/>
            <person name="Repkova J."/>
        </authorList>
    </citation>
    <scope>NUCLEOTIDE SEQUENCE [LARGE SCALE GENOMIC DNA]</scope>
    <source>
        <strain evidence="2">cv. Tatra</strain>
        <tissue evidence="1">Young leaves</tissue>
    </source>
</reference>
<dbReference type="EMBL" id="ASHM01176030">
    <property type="protein sequence ID" value="PNX65189.1"/>
    <property type="molecule type" value="Genomic_DNA"/>
</dbReference>
<reference evidence="1 2" key="2">
    <citation type="journal article" date="2017" name="Front. Plant Sci.">
        <title>Gene Classification and Mining of Molecular Markers Useful in Red Clover (Trifolium pratense) Breeding.</title>
        <authorList>
            <person name="Istvanek J."/>
            <person name="Dluhosova J."/>
            <person name="Dluhos P."/>
            <person name="Patkova L."/>
            <person name="Nedelnik J."/>
            <person name="Repkova J."/>
        </authorList>
    </citation>
    <scope>NUCLEOTIDE SEQUENCE [LARGE SCALE GENOMIC DNA]</scope>
    <source>
        <strain evidence="2">cv. Tatra</strain>
        <tissue evidence="1">Young leaves</tissue>
    </source>
</reference>
<dbReference type="PANTHER" id="PTHR35317:SF27">
    <property type="entry name" value="RETROVIRUS-RELATED POL POLYPROTEIN FROM TRANSPOSON TNT 1-94"/>
    <property type="match status" value="1"/>
</dbReference>
<protein>
    <submittedName>
        <fullName evidence="1">Retrovirus-related Pol polyprotein from transposon TNT 1-94</fullName>
    </submittedName>
</protein>
<dbReference type="AlphaFoldDB" id="A0A2K3KG05"/>
<evidence type="ECO:0000313" key="2">
    <source>
        <dbReference type="Proteomes" id="UP000236291"/>
    </source>
</evidence>
<evidence type="ECO:0000313" key="1">
    <source>
        <dbReference type="EMBL" id="PNX65189.1"/>
    </source>
</evidence>
<dbReference type="Pfam" id="PF14223">
    <property type="entry name" value="Retrotran_gag_2"/>
    <property type="match status" value="1"/>
</dbReference>
<gene>
    <name evidence="1" type="ORF">L195_g062470</name>
</gene>
<sequence length="65" mass="7654">MKKYQGSTKVKRAQLQALKREFEVLEMKEGEYVEDYFSRTLAIANRMSAQGERLEEDLKIHGFKV</sequence>
<comment type="caution">
    <text evidence="1">The sequence shown here is derived from an EMBL/GenBank/DDBJ whole genome shotgun (WGS) entry which is preliminary data.</text>
</comment>
<organism evidence="1 2">
    <name type="scientific">Trifolium pratense</name>
    <name type="common">Red clover</name>
    <dbReference type="NCBI Taxonomy" id="57577"/>
    <lineage>
        <taxon>Eukaryota</taxon>
        <taxon>Viridiplantae</taxon>
        <taxon>Streptophyta</taxon>
        <taxon>Embryophyta</taxon>
        <taxon>Tracheophyta</taxon>
        <taxon>Spermatophyta</taxon>
        <taxon>Magnoliopsida</taxon>
        <taxon>eudicotyledons</taxon>
        <taxon>Gunneridae</taxon>
        <taxon>Pentapetalae</taxon>
        <taxon>rosids</taxon>
        <taxon>fabids</taxon>
        <taxon>Fabales</taxon>
        <taxon>Fabaceae</taxon>
        <taxon>Papilionoideae</taxon>
        <taxon>50 kb inversion clade</taxon>
        <taxon>NPAAA clade</taxon>
        <taxon>Hologalegina</taxon>
        <taxon>IRL clade</taxon>
        <taxon>Trifolieae</taxon>
        <taxon>Trifolium</taxon>
    </lineage>
</organism>
<name>A0A2K3KG05_TRIPR</name>
<accession>A0A2K3KG05</accession>